<dbReference type="Gene3D" id="1.10.10.10">
    <property type="entry name" value="Winged helix-like DNA-binding domain superfamily/Winged helix DNA-binding domain"/>
    <property type="match status" value="1"/>
</dbReference>
<comment type="caution">
    <text evidence="7">The sequence shown here is derived from an EMBL/GenBank/DDBJ whole genome shotgun (WGS) entry which is preliminary data.</text>
</comment>
<evidence type="ECO:0000256" key="1">
    <source>
        <dbReference type="ARBA" id="ARBA00010466"/>
    </source>
</evidence>
<dbReference type="GO" id="GO:0030246">
    <property type="term" value="F:carbohydrate binding"/>
    <property type="evidence" value="ECO:0007669"/>
    <property type="project" value="InterPro"/>
</dbReference>
<proteinExistence type="inferred from homology"/>
<reference evidence="7 8" key="1">
    <citation type="submission" date="2018-12" db="EMBL/GenBank/DDBJ databases">
        <authorList>
            <person name="Li F."/>
        </authorList>
    </citation>
    <scope>NUCLEOTIDE SEQUENCE [LARGE SCALE GENOMIC DNA]</scope>
    <source>
        <strain evidence="7 8">8H24J-4-2</strain>
    </source>
</reference>
<dbReference type="InterPro" id="IPR007324">
    <property type="entry name" value="Sugar-bd_dom_put"/>
</dbReference>
<keyword evidence="4" id="KW-0804">Transcription</keyword>
<evidence type="ECO:0000259" key="6">
    <source>
        <dbReference type="Pfam" id="PF04198"/>
    </source>
</evidence>
<keyword evidence="8" id="KW-1185">Reference proteome</keyword>
<accession>A0A3S3ZYM4</accession>
<evidence type="ECO:0000256" key="2">
    <source>
        <dbReference type="ARBA" id="ARBA00023015"/>
    </source>
</evidence>
<protein>
    <submittedName>
        <fullName evidence="7">Cro/Cl family transcriptional regulator</fullName>
    </submittedName>
</protein>
<evidence type="ECO:0000313" key="8">
    <source>
        <dbReference type="Proteomes" id="UP000288603"/>
    </source>
</evidence>
<organism evidence="7 8">
    <name type="scientific">Labedella populi</name>
    <dbReference type="NCBI Taxonomy" id="2498850"/>
    <lineage>
        <taxon>Bacteria</taxon>
        <taxon>Bacillati</taxon>
        <taxon>Actinomycetota</taxon>
        <taxon>Actinomycetes</taxon>
        <taxon>Micrococcales</taxon>
        <taxon>Microbacteriaceae</taxon>
        <taxon>Labedella</taxon>
    </lineage>
</organism>
<feature type="domain" description="Sugar-binding" evidence="6">
    <location>
        <begin position="81"/>
        <end position="328"/>
    </location>
</feature>
<dbReference type="PANTHER" id="PTHR34294">
    <property type="entry name" value="TRANSCRIPTIONAL REGULATOR-RELATED"/>
    <property type="match status" value="1"/>
</dbReference>
<gene>
    <name evidence="7" type="ORF">ELQ92_00305</name>
</gene>
<dbReference type="SUPFAM" id="SSF100950">
    <property type="entry name" value="NagB/RpiA/CoA transferase-like"/>
    <property type="match status" value="1"/>
</dbReference>
<dbReference type="InterPro" id="IPR036388">
    <property type="entry name" value="WH-like_DNA-bd_sf"/>
</dbReference>
<dbReference type="AlphaFoldDB" id="A0A3S3ZYM4"/>
<evidence type="ECO:0000256" key="3">
    <source>
        <dbReference type="ARBA" id="ARBA00023125"/>
    </source>
</evidence>
<name>A0A3S3ZYM4_9MICO</name>
<dbReference type="Pfam" id="PF04198">
    <property type="entry name" value="Sugar-bind"/>
    <property type="match status" value="1"/>
</dbReference>
<dbReference type="Proteomes" id="UP000288603">
    <property type="component" value="Unassembled WGS sequence"/>
</dbReference>
<keyword evidence="3" id="KW-0238">DNA-binding</keyword>
<dbReference type="InterPro" id="IPR037171">
    <property type="entry name" value="NagB/RpiA_transferase-like"/>
</dbReference>
<dbReference type="Gene3D" id="3.40.50.1360">
    <property type="match status" value="1"/>
</dbReference>
<dbReference type="PANTHER" id="PTHR34294:SF1">
    <property type="entry name" value="TRANSCRIPTIONAL REGULATOR LSRR"/>
    <property type="match status" value="1"/>
</dbReference>
<dbReference type="InterPro" id="IPR051054">
    <property type="entry name" value="SorC_transcr_regulators"/>
</dbReference>
<evidence type="ECO:0000256" key="5">
    <source>
        <dbReference type="SAM" id="MobiDB-lite"/>
    </source>
</evidence>
<sequence length="342" mass="36317">MDSFRSGGTPIPRPIPEARRPPTDAQQMLRVARSYYLDDVSKVAIAEREGLSRWQVARMLDEARQLGLVRISVGDPADTDRTLADAVTAALGVRETIVVGRSRRLGLEPSLDSIGSALAGVLARTVREGDAVGFTWSRAIEAMVTHLTELAPCDVVQLAGAVTLTGDRLGSVEIIRQVARLSRGTAYPIYAPIVVDSAATRHSLEAQPEIAECLDRASRLDLAVVSVGTWSTDGSALYGLVPPKLAEEISRAGAVGEITGRVFSSDGRLVSSEFDSRVIGIGAAQLRTVPHIVATSYGPHRADATIAAARAGYVHTLIVDAPLAEAIIDRVEGRSAARRSPS</sequence>
<dbReference type="OrthoDB" id="186585at2"/>
<evidence type="ECO:0000313" key="7">
    <source>
        <dbReference type="EMBL" id="RWZ67755.1"/>
    </source>
</evidence>
<dbReference type="GO" id="GO:0003677">
    <property type="term" value="F:DNA binding"/>
    <property type="evidence" value="ECO:0007669"/>
    <property type="project" value="UniProtKB-KW"/>
</dbReference>
<feature type="region of interest" description="Disordered" evidence="5">
    <location>
        <begin position="1"/>
        <end position="22"/>
    </location>
</feature>
<dbReference type="EMBL" id="RZNC01000001">
    <property type="protein sequence ID" value="RWZ67755.1"/>
    <property type="molecule type" value="Genomic_DNA"/>
</dbReference>
<evidence type="ECO:0000256" key="4">
    <source>
        <dbReference type="ARBA" id="ARBA00023163"/>
    </source>
</evidence>
<comment type="similarity">
    <text evidence="1">Belongs to the SorC transcriptional regulatory family.</text>
</comment>
<keyword evidence="2" id="KW-0805">Transcription regulation</keyword>